<keyword evidence="8" id="KW-1185">Reference proteome</keyword>
<feature type="transmembrane region" description="Helical" evidence="5">
    <location>
        <begin position="78"/>
        <end position="100"/>
    </location>
</feature>
<evidence type="ECO:0000256" key="1">
    <source>
        <dbReference type="ARBA" id="ARBA00004141"/>
    </source>
</evidence>
<dbReference type="InterPro" id="IPR036163">
    <property type="entry name" value="HMA_dom_sf"/>
</dbReference>
<dbReference type="InterPro" id="IPR006121">
    <property type="entry name" value="HMA_dom"/>
</dbReference>
<organism evidence="7 8">
    <name type="scientific">Tabrizicola oligotrophica</name>
    <dbReference type="NCBI Taxonomy" id="2710650"/>
    <lineage>
        <taxon>Bacteria</taxon>
        <taxon>Pseudomonadati</taxon>
        <taxon>Pseudomonadota</taxon>
        <taxon>Alphaproteobacteria</taxon>
        <taxon>Rhodobacterales</taxon>
        <taxon>Paracoccaceae</taxon>
        <taxon>Tabrizicola</taxon>
    </lineage>
</organism>
<feature type="transmembrane region" description="Helical" evidence="5">
    <location>
        <begin position="232"/>
        <end position="250"/>
    </location>
</feature>
<dbReference type="SUPFAM" id="SSF161111">
    <property type="entry name" value="Cation efflux protein transmembrane domain-like"/>
    <property type="match status" value="1"/>
</dbReference>
<dbReference type="AlphaFoldDB" id="A0A6M0QTI4"/>
<dbReference type="EMBL" id="JAAIVJ010000005">
    <property type="protein sequence ID" value="NEY90776.1"/>
    <property type="molecule type" value="Genomic_DNA"/>
</dbReference>
<dbReference type="CDD" id="cd00371">
    <property type="entry name" value="HMA"/>
    <property type="match status" value="1"/>
</dbReference>
<accession>A0A6M0QTI4</accession>
<reference evidence="7 8" key="1">
    <citation type="submission" date="2020-02" db="EMBL/GenBank/DDBJ databases">
        <authorList>
            <person name="Chen W.-M."/>
        </authorList>
    </citation>
    <scope>NUCLEOTIDE SEQUENCE [LARGE SCALE GENOMIC DNA]</scope>
    <source>
        <strain evidence="7 8">KMS-5</strain>
    </source>
</reference>
<evidence type="ECO:0000259" key="6">
    <source>
        <dbReference type="PROSITE" id="PS50846"/>
    </source>
</evidence>
<dbReference type="Gene3D" id="3.30.70.100">
    <property type="match status" value="1"/>
</dbReference>
<feature type="transmembrane region" description="Helical" evidence="5">
    <location>
        <begin position="112"/>
        <end position="130"/>
    </location>
</feature>
<proteinExistence type="predicted"/>
<feature type="transmembrane region" description="Helical" evidence="5">
    <location>
        <begin position="137"/>
        <end position="156"/>
    </location>
</feature>
<evidence type="ECO:0000313" key="7">
    <source>
        <dbReference type="EMBL" id="NEY90776.1"/>
    </source>
</evidence>
<gene>
    <name evidence="7" type="ORF">G4Z14_10755</name>
</gene>
<keyword evidence="3 5" id="KW-1133">Transmembrane helix</keyword>
<evidence type="ECO:0000256" key="5">
    <source>
        <dbReference type="SAM" id="Phobius"/>
    </source>
</evidence>
<dbReference type="GO" id="GO:0008324">
    <property type="term" value="F:monoatomic cation transmembrane transporter activity"/>
    <property type="evidence" value="ECO:0007669"/>
    <property type="project" value="InterPro"/>
</dbReference>
<dbReference type="PROSITE" id="PS50846">
    <property type="entry name" value="HMA_2"/>
    <property type="match status" value="1"/>
</dbReference>
<feature type="transmembrane region" description="Helical" evidence="5">
    <location>
        <begin position="209"/>
        <end position="226"/>
    </location>
</feature>
<dbReference type="Gene3D" id="1.20.1510.10">
    <property type="entry name" value="Cation efflux protein transmembrane domain"/>
    <property type="match status" value="1"/>
</dbReference>
<dbReference type="GO" id="GO:0016020">
    <property type="term" value="C:membrane"/>
    <property type="evidence" value="ECO:0007669"/>
    <property type="project" value="UniProtKB-SubCell"/>
</dbReference>
<dbReference type="Proteomes" id="UP000477782">
    <property type="component" value="Unassembled WGS sequence"/>
</dbReference>
<protein>
    <submittedName>
        <fullName evidence="7">Cation transporter</fullName>
    </submittedName>
</protein>
<dbReference type="SUPFAM" id="SSF55008">
    <property type="entry name" value="HMA, heavy metal-associated domain"/>
    <property type="match status" value="1"/>
</dbReference>
<comment type="caution">
    <text evidence="7">The sequence shown here is derived from an EMBL/GenBank/DDBJ whole genome shotgun (WGS) entry which is preliminary data.</text>
</comment>
<dbReference type="InterPro" id="IPR027469">
    <property type="entry name" value="Cation_efflux_TMD_sf"/>
</dbReference>
<sequence length="258" mass="26367">MTEQRFTVSGMDCGSCLAKLEAAAQSVAGVTAARASLVTGELVVTGRFDTAALVQAITATGHGIAPPTVSPERGYRRMLALVVVLNLGYGAVETLAGFLAGSQALLADALDFWGDGLISGLALLALGWSAAARARVALAQGVFLAVMGLGVLAMTLREFAAARPPDEAIMGWAGAGALAVNLICAALLMRHRSGDASARAVWLFSRNDALSNLAVVLAAGLVALTGSALPDLLTALAIAGLFLWSGRIILRDALAELR</sequence>
<comment type="subcellular location">
    <subcellularLocation>
        <location evidence="1">Membrane</location>
        <topology evidence="1">Multi-pass membrane protein</topology>
    </subcellularLocation>
</comment>
<keyword evidence="2 5" id="KW-0812">Transmembrane</keyword>
<name>A0A6M0QTI4_9RHOB</name>
<keyword evidence="4 5" id="KW-0472">Membrane</keyword>
<feature type="transmembrane region" description="Helical" evidence="5">
    <location>
        <begin position="168"/>
        <end position="188"/>
    </location>
</feature>
<evidence type="ECO:0000313" key="8">
    <source>
        <dbReference type="Proteomes" id="UP000477782"/>
    </source>
</evidence>
<dbReference type="GO" id="GO:0046872">
    <property type="term" value="F:metal ion binding"/>
    <property type="evidence" value="ECO:0007669"/>
    <property type="project" value="InterPro"/>
</dbReference>
<dbReference type="Pfam" id="PF01545">
    <property type="entry name" value="Cation_efflux"/>
    <property type="match status" value="1"/>
</dbReference>
<evidence type="ECO:0000256" key="4">
    <source>
        <dbReference type="ARBA" id="ARBA00023136"/>
    </source>
</evidence>
<dbReference type="InterPro" id="IPR058533">
    <property type="entry name" value="Cation_efflux_TM"/>
</dbReference>
<dbReference type="RefSeq" id="WP_164625559.1">
    <property type="nucleotide sequence ID" value="NZ_JAAIVJ010000005.1"/>
</dbReference>
<evidence type="ECO:0000256" key="2">
    <source>
        <dbReference type="ARBA" id="ARBA00022692"/>
    </source>
</evidence>
<feature type="domain" description="HMA" evidence="6">
    <location>
        <begin position="2"/>
        <end position="65"/>
    </location>
</feature>
<evidence type="ECO:0000256" key="3">
    <source>
        <dbReference type="ARBA" id="ARBA00022989"/>
    </source>
</evidence>
<dbReference type="Pfam" id="PF00403">
    <property type="entry name" value="HMA"/>
    <property type="match status" value="1"/>
</dbReference>